<dbReference type="AlphaFoldDB" id="A0A1V6UHA1"/>
<accession>A0A1V6UHA1</accession>
<proteinExistence type="predicted"/>
<protein>
    <submittedName>
        <fullName evidence="1">Uncharacterized protein</fullName>
    </submittedName>
</protein>
<reference evidence="2" key="1">
    <citation type="journal article" date="2017" name="Nat. Microbiol.">
        <title>Global analysis of biosynthetic gene clusters reveals vast potential of secondary metabolite production in Penicillium species.</title>
        <authorList>
            <person name="Nielsen J.C."/>
            <person name="Grijseels S."/>
            <person name="Prigent S."/>
            <person name="Ji B."/>
            <person name="Dainat J."/>
            <person name="Nielsen K.F."/>
            <person name="Frisvad J.C."/>
            <person name="Workman M."/>
            <person name="Nielsen J."/>
        </authorList>
    </citation>
    <scope>NUCLEOTIDE SEQUENCE [LARGE SCALE GENOMIC DNA]</scope>
    <source>
        <strain evidence="2">IBT 31321</strain>
    </source>
</reference>
<gene>
    <name evidence="1" type="ORF">PENCOP_c009G08692</name>
</gene>
<comment type="caution">
    <text evidence="1">The sequence shown here is derived from an EMBL/GenBank/DDBJ whole genome shotgun (WGS) entry which is preliminary data.</text>
</comment>
<organism evidence="1 2">
    <name type="scientific">Penicillium coprophilum</name>
    <dbReference type="NCBI Taxonomy" id="36646"/>
    <lineage>
        <taxon>Eukaryota</taxon>
        <taxon>Fungi</taxon>
        <taxon>Dikarya</taxon>
        <taxon>Ascomycota</taxon>
        <taxon>Pezizomycotina</taxon>
        <taxon>Eurotiomycetes</taxon>
        <taxon>Eurotiomycetidae</taxon>
        <taxon>Eurotiales</taxon>
        <taxon>Aspergillaceae</taxon>
        <taxon>Penicillium</taxon>
    </lineage>
</organism>
<evidence type="ECO:0000313" key="1">
    <source>
        <dbReference type="EMBL" id="OQE37801.1"/>
    </source>
</evidence>
<dbReference type="EMBL" id="MDDG01000009">
    <property type="protein sequence ID" value="OQE37801.1"/>
    <property type="molecule type" value="Genomic_DNA"/>
</dbReference>
<name>A0A1V6UHA1_9EURO</name>
<sequence length="206" mass="23985">MSSQRSLDLPILQAERTVAAYLGFDSILDLQRFVIMWPCLEAVRLVSALPGLSSENFMFLRRLDGGRTLRCNHLVGPASERIQQCWLACILMILRQSIGVYETNNSEQNRSRTILAIDNMPPGFWIPDHILEEDEHPPYPILQPTVRFNEPEIVPLHRCLCLLQYLELSHGSESRRERYLDARAHYFGPDFEVNEHDIPWWMRHST</sequence>
<keyword evidence="2" id="KW-1185">Reference proteome</keyword>
<dbReference type="Proteomes" id="UP000191500">
    <property type="component" value="Unassembled WGS sequence"/>
</dbReference>
<evidence type="ECO:0000313" key="2">
    <source>
        <dbReference type="Proteomes" id="UP000191500"/>
    </source>
</evidence>